<evidence type="ECO:0000256" key="1">
    <source>
        <dbReference type="SAM" id="MobiDB-lite"/>
    </source>
</evidence>
<comment type="caution">
    <text evidence="2">The sequence shown here is derived from an EMBL/GenBank/DDBJ whole genome shotgun (WGS) entry which is preliminary data.</text>
</comment>
<feature type="region of interest" description="Disordered" evidence="1">
    <location>
        <begin position="794"/>
        <end position="820"/>
    </location>
</feature>
<sequence>MADLVALLLEAPQYARDWLSDNLCAIEWPTGALPLLLAWPVLGLVGYWVIRLALARVLQSLDGAKRTLPGVFLVETRHYRFVPVKHGFRYPLFYFRVALSELDSRPADANPTTGAHETWWLGCIPAFRYNRWALFSVHASDYMGTRPPSPAVATISDDIPPMVATTTLTSRLMAGLQALGYSVDGVDHIELFTTPRCLGYAFNPVSFYFCYRRNPISDQLELRYTVLEVHNTFGEQHLYVDAKATNTGLPSSACTAGSFSTPRTFHVSPFNDRLGDYRISACYDTPDYLAVRVAYFAQLTAGREFQPAEADRDVPAAVVNDSGTYKKFLATVAGHGYRLTTPALFYLLWTYPVTAFLTMPRIVYQAGWLAFHHHLPVYARPEPMPHSTGTLPPTTFEKRALVLMSDMLIKMSALPEVRPLRFIVHLPGAADHPLVLPRSDTEVPSETITLRCTSYRLYTELLVSPDPVLALLLTYVEGHWECDDLPRFVRTVANFFGALSRTLHAETVAKFREHSIGAGSGPSLPAVPLWARLTNWLRGYQTIYHDGSQQVAAETLRLLEPFLQRAHGKPNSLVFAPDAAMHRVLAKASNAVVDHSRLLALPKAQPSRPDPVLQSIEHIKRSRATHVVIPTYLSSHGLDQSLYRCQNLLKANLAHLVLIPSFKPDRSRMHIVDYYLVHLMTANDLRTSANLVNEALAMTVDPPQATQRTLSRPSVVDLTTWQLLQPWNGQALAFTWWLFAETVVNYLGQSIFHSLTTFAPGTDPSLATRRIVDLWPRYLSTHLGPRGWPIDPVGPMAPSRVATQSPPGPSAAERRDHSPDGYGEVDAHVYARAERPAIDTLRQNSPQARLLRIQEFCEAFTY</sequence>
<dbReference type="AlphaFoldDB" id="A0A9W7ZQ67"/>
<dbReference type="PANTHER" id="PTHR33973:SF4">
    <property type="entry name" value="OS07G0153300 PROTEIN"/>
    <property type="match status" value="1"/>
</dbReference>
<gene>
    <name evidence="2" type="ORF">IWQ60_009143</name>
</gene>
<keyword evidence="3" id="KW-1185">Reference proteome</keyword>
<reference evidence="2" key="1">
    <citation type="submission" date="2022-07" db="EMBL/GenBank/DDBJ databases">
        <title>Phylogenomic reconstructions and comparative analyses of Kickxellomycotina fungi.</title>
        <authorList>
            <person name="Reynolds N.K."/>
            <person name="Stajich J.E."/>
            <person name="Barry K."/>
            <person name="Grigoriev I.V."/>
            <person name="Crous P."/>
            <person name="Smith M.E."/>
        </authorList>
    </citation>
    <scope>NUCLEOTIDE SEQUENCE</scope>
    <source>
        <strain evidence="2">RSA 861</strain>
    </source>
</reference>
<organism evidence="2 3">
    <name type="scientific">Tieghemiomyces parasiticus</name>
    <dbReference type="NCBI Taxonomy" id="78921"/>
    <lineage>
        <taxon>Eukaryota</taxon>
        <taxon>Fungi</taxon>
        <taxon>Fungi incertae sedis</taxon>
        <taxon>Zoopagomycota</taxon>
        <taxon>Kickxellomycotina</taxon>
        <taxon>Dimargaritomycetes</taxon>
        <taxon>Dimargaritales</taxon>
        <taxon>Dimargaritaceae</taxon>
        <taxon>Tieghemiomyces</taxon>
    </lineage>
</organism>
<name>A0A9W7ZQ67_9FUNG</name>
<dbReference type="EMBL" id="JANBPT010000739">
    <property type="protein sequence ID" value="KAJ1913606.1"/>
    <property type="molecule type" value="Genomic_DNA"/>
</dbReference>
<accession>A0A9W7ZQ67</accession>
<evidence type="ECO:0000313" key="3">
    <source>
        <dbReference type="Proteomes" id="UP001150569"/>
    </source>
</evidence>
<proteinExistence type="predicted"/>
<evidence type="ECO:0000313" key="2">
    <source>
        <dbReference type="EMBL" id="KAJ1913606.1"/>
    </source>
</evidence>
<dbReference type="PANTHER" id="PTHR33973">
    <property type="entry name" value="OS07G0153300 PROTEIN"/>
    <property type="match status" value="1"/>
</dbReference>
<dbReference type="Proteomes" id="UP001150569">
    <property type="component" value="Unassembled WGS sequence"/>
</dbReference>
<dbReference type="InterPro" id="IPR010775">
    <property type="entry name" value="DUF1365"/>
</dbReference>
<dbReference type="OrthoDB" id="3340520at2759"/>
<protein>
    <submittedName>
        <fullName evidence="2">Uncharacterized protein</fullName>
    </submittedName>
</protein>
<dbReference type="Pfam" id="PF07103">
    <property type="entry name" value="DUF1365"/>
    <property type="match status" value="1"/>
</dbReference>